<dbReference type="Proteomes" id="UP001152888">
    <property type="component" value="Unassembled WGS sequence"/>
</dbReference>
<comment type="caution">
    <text evidence="2">The sequence shown here is derived from an EMBL/GenBank/DDBJ whole genome shotgun (WGS) entry which is preliminary data.</text>
</comment>
<proteinExistence type="predicted"/>
<protein>
    <submittedName>
        <fullName evidence="2">Uncharacterized protein</fullName>
    </submittedName>
</protein>
<gene>
    <name evidence="2" type="ORF">ACAOBT_LOCUS14447</name>
</gene>
<keyword evidence="1" id="KW-0472">Membrane</keyword>
<reference evidence="2" key="1">
    <citation type="submission" date="2022-03" db="EMBL/GenBank/DDBJ databases">
        <authorList>
            <person name="Sayadi A."/>
        </authorList>
    </citation>
    <scope>NUCLEOTIDE SEQUENCE</scope>
</reference>
<feature type="transmembrane region" description="Helical" evidence="1">
    <location>
        <begin position="27"/>
        <end position="49"/>
    </location>
</feature>
<evidence type="ECO:0000313" key="3">
    <source>
        <dbReference type="Proteomes" id="UP001152888"/>
    </source>
</evidence>
<dbReference type="AlphaFoldDB" id="A0A9P0KPV2"/>
<dbReference type="EMBL" id="CAKOFQ010006908">
    <property type="protein sequence ID" value="CAH1981391.1"/>
    <property type="molecule type" value="Genomic_DNA"/>
</dbReference>
<keyword evidence="1" id="KW-0812">Transmembrane</keyword>
<name>A0A9P0KPV2_ACAOB</name>
<accession>A0A9P0KPV2</accession>
<organism evidence="2 3">
    <name type="scientific">Acanthoscelides obtectus</name>
    <name type="common">Bean weevil</name>
    <name type="synonym">Bruchus obtectus</name>
    <dbReference type="NCBI Taxonomy" id="200917"/>
    <lineage>
        <taxon>Eukaryota</taxon>
        <taxon>Metazoa</taxon>
        <taxon>Ecdysozoa</taxon>
        <taxon>Arthropoda</taxon>
        <taxon>Hexapoda</taxon>
        <taxon>Insecta</taxon>
        <taxon>Pterygota</taxon>
        <taxon>Neoptera</taxon>
        <taxon>Endopterygota</taxon>
        <taxon>Coleoptera</taxon>
        <taxon>Polyphaga</taxon>
        <taxon>Cucujiformia</taxon>
        <taxon>Chrysomeloidea</taxon>
        <taxon>Chrysomelidae</taxon>
        <taxon>Bruchinae</taxon>
        <taxon>Bruchini</taxon>
        <taxon>Acanthoscelides</taxon>
    </lineage>
</organism>
<evidence type="ECO:0000313" key="2">
    <source>
        <dbReference type="EMBL" id="CAH1981391.1"/>
    </source>
</evidence>
<evidence type="ECO:0000256" key="1">
    <source>
        <dbReference type="SAM" id="Phobius"/>
    </source>
</evidence>
<feature type="transmembrane region" description="Helical" evidence="1">
    <location>
        <begin position="69"/>
        <end position="92"/>
    </location>
</feature>
<sequence>MTFMAIVVDTLKTMGNAEIASFGPKSLIFMTTQILIIAASLASLLRLLLNYGETKVFLCIRLRLEKQAVKGYLFTGKVMLTILLIGVELVIFRIHSVCSKHFLQQDFNTDLVEELG</sequence>
<keyword evidence="1" id="KW-1133">Transmembrane helix</keyword>
<keyword evidence="3" id="KW-1185">Reference proteome</keyword>